<dbReference type="AlphaFoldDB" id="A0A8E1C100"/>
<protein>
    <submittedName>
        <fullName evidence="1">Uncharacterized protein</fullName>
    </submittedName>
</protein>
<sequence>MTQVTLSATPKGNGFQATITYSNGVSISSAEAFPTQAEAIEAAALKVLEMPERLADLDKPDAQD</sequence>
<proteinExistence type="predicted"/>
<evidence type="ECO:0000313" key="1">
    <source>
        <dbReference type="EMBL" id="KER34478.1"/>
    </source>
</evidence>
<gene>
    <name evidence="1" type="ORF">AL00_21310</name>
</gene>
<organism evidence="1 2">
    <name type="scientific">Sphingobium indicum F2</name>
    <dbReference type="NCBI Taxonomy" id="1450518"/>
    <lineage>
        <taxon>Bacteria</taxon>
        <taxon>Pseudomonadati</taxon>
        <taxon>Pseudomonadota</taxon>
        <taxon>Alphaproteobacteria</taxon>
        <taxon>Sphingomonadales</taxon>
        <taxon>Sphingomonadaceae</taxon>
        <taxon>Sphingobium</taxon>
    </lineage>
</organism>
<name>A0A8E1C100_9SPHN</name>
<dbReference type="RefSeq" id="WP_020820072.1">
    <property type="nucleotide sequence ID" value="NZ_JANF02000096.1"/>
</dbReference>
<dbReference type="Proteomes" id="UP000028135">
    <property type="component" value="Unassembled WGS sequence"/>
</dbReference>
<dbReference type="EMBL" id="JANF02000096">
    <property type="protein sequence ID" value="KER34478.1"/>
    <property type="molecule type" value="Genomic_DNA"/>
</dbReference>
<comment type="caution">
    <text evidence="1">The sequence shown here is derived from an EMBL/GenBank/DDBJ whole genome shotgun (WGS) entry which is preliminary data.</text>
</comment>
<evidence type="ECO:0000313" key="2">
    <source>
        <dbReference type="Proteomes" id="UP000028135"/>
    </source>
</evidence>
<reference evidence="1 2" key="1">
    <citation type="submission" date="2014-05" db="EMBL/GenBank/DDBJ databases">
        <title>Genome Announcement of Sphingobium lucknowense F2.</title>
        <authorList>
            <person name="Lal R."/>
            <person name="Negi V."/>
            <person name="Lata P."/>
            <person name="Sangwan N."/>
            <person name="Gupta S.K."/>
            <person name="Rao D.L.N."/>
            <person name="Das S."/>
        </authorList>
    </citation>
    <scope>NUCLEOTIDE SEQUENCE [LARGE SCALE GENOMIC DNA]</scope>
    <source>
        <strain evidence="1 2">F2</strain>
    </source>
</reference>
<accession>A0A8E1C100</accession>